<dbReference type="PROSITE" id="PS50968">
    <property type="entry name" value="BIOTINYL_LIPOYL"/>
    <property type="match status" value="1"/>
</dbReference>
<dbReference type="Proteomes" id="UP001597085">
    <property type="component" value="Unassembled WGS sequence"/>
</dbReference>
<dbReference type="RefSeq" id="WP_256421757.1">
    <property type="nucleotide sequence ID" value="NZ_JANHDI010000009.1"/>
</dbReference>
<dbReference type="Gene3D" id="3.30.559.10">
    <property type="entry name" value="Chloramphenicol acetyltransferase-like domain"/>
    <property type="match status" value="1"/>
</dbReference>
<dbReference type="PANTHER" id="PTHR43178:SF5">
    <property type="entry name" value="LIPOAMIDE ACYLTRANSFERASE COMPONENT OF BRANCHED-CHAIN ALPHA-KETO ACID DEHYDROGENASE COMPLEX, MITOCHONDRIAL"/>
    <property type="match status" value="1"/>
</dbReference>
<dbReference type="GO" id="GO:0016746">
    <property type="term" value="F:acyltransferase activity"/>
    <property type="evidence" value="ECO:0007669"/>
    <property type="project" value="UniProtKB-KW"/>
</dbReference>
<dbReference type="Gene3D" id="4.10.320.10">
    <property type="entry name" value="E3-binding domain"/>
    <property type="match status" value="1"/>
</dbReference>
<evidence type="ECO:0000256" key="3">
    <source>
        <dbReference type="ARBA" id="ARBA00022679"/>
    </source>
</evidence>
<organism evidence="8 9">
    <name type="scientific">Halobellus rarus</name>
    <dbReference type="NCBI Taxonomy" id="1126237"/>
    <lineage>
        <taxon>Archaea</taxon>
        <taxon>Methanobacteriati</taxon>
        <taxon>Methanobacteriota</taxon>
        <taxon>Stenosarchaea group</taxon>
        <taxon>Halobacteria</taxon>
        <taxon>Halobacteriales</taxon>
        <taxon>Haloferacaceae</taxon>
        <taxon>Halobellus</taxon>
    </lineage>
</organism>
<dbReference type="Gene3D" id="2.40.50.100">
    <property type="match status" value="1"/>
</dbReference>
<evidence type="ECO:0000313" key="8">
    <source>
        <dbReference type="EMBL" id="MFD1600214.1"/>
    </source>
</evidence>
<dbReference type="EMBL" id="JBHUDK010000014">
    <property type="protein sequence ID" value="MFD1600214.1"/>
    <property type="molecule type" value="Genomic_DNA"/>
</dbReference>
<dbReference type="InterPro" id="IPR050743">
    <property type="entry name" value="2-oxoacid_DH_E2_comp"/>
</dbReference>
<dbReference type="CDD" id="cd06849">
    <property type="entry name" value="lipoyl_domain"/>
    <property type="match status" value="1"/>
</dbReference>
<dbReference type="Pfam" id="PF00198">
    <property type="entry name" value="2-oxoacid_dh"/>
    <property type="match status" value="1"/>
</dbReference>
<dbReference type="InterPro" id="IPR036625">
    <property type="entry name" value="E3-bd_dom_sf"/>
</dbReference>
<gene>
    <name evidence="8" type="ORF">ACFSBX_14720</name>
</gene>
<dbReference type="PANTHER" id="PTHR43178">
    <property type="entry name" value="DIHYDROLIPOAMIDE ACETYLTRANSFERASE COMPONENT OF PYRUVATE DEHYDROGENASE COMPLEX"/>
    <property type="match status" value="1"/>
</dbReference>
<name>A0ABD6CS25_9EURY</name>
<accession>A0ABD6CS25</accession>
<evidence type="ECO:0000256" key="2">
    <source>
        <dbReference type="ARBA" id="ARBA00007317"/>
    </source>
</evidence>
<dbReference type="InterPro" id="IPR001078">
    <property type="entry name" value="2-oxoacid_DH_actylTfrase"/>
</dbReference>
<protein>
    <submittedName>
        <fullName evidence="8">Dihydrolipoamide acetyltransferase family protein</fullName>
        <ecNumber evidence="8">2.3.1.-</ecNumber>
    </submittedName>
</protein>
<feature type="compositionally biased region" description="Acidic residues" evidence="6">
    <location>
        <begin position="77"/>
        <end position="107"/>
    </location>
</feature>
<proteinExistence type="inferred from homology"/>
<keyword evidence="4" id="KW-0450">Lipoyl</keyword>
<dbReference type="SUPFAM" id="SSF52777">
    <property type="entry name" value="CoA-dependent acyltransferases"/>
    <property type="match status" value="1"/>
</dbReference>
<evidence type="ECO:0000256" key="6">
    <source>
        <dbReference type="SAM" id="MobiDB-lite"/>
    </source>
</evidence>
<keyword evidence="9" id="KW-1185">Reference proteome</keyword>
<evidence type="ECO:0000256" key="4">
    <source>
        <dbReference type="ARBA" id="ARBA00022823"/>
    </source>
</evidence>
<sequence>MQKLTLPKSGQGMTEGLLLEWHFDVGESVSEGDPVLDFESEKMVGEVAANQDGVLLRTEVEEGETVAVGTVLGWVGEEGETPPETEEPAEGASESEGEVEPDAESNEVDGIIRGTPTARRKAREVGVDIETVGAELGVNRVTPKEVEQYISDDPAGPTAETLQQTGDEILGSPWARTVAAEEGVDIQEVGETLGESRIQERHIKKYLEERPTESEPTQKSDQTGLPVAEEISITGGEKVMFDQMSRVAKNYASTTTAARVDVTSLLDLYDDLKTTWVNEQGDSLSLTAFTARAVSQTLPEHPRLNAEYVEEENVLRVYDQVNLGIAVNSDDGLIVPTIYDTEDSSVKELSRSIEEIAAKVNNRELEPEDLENGTFSISNAGSLGAYINTPQINHPQTAILGVCKIFEDAGVVDGEVVPRKYMHLCLTYDHRVIEGAEAVGFLQSVKSKLESPKSVLQ</sequence>
<dbReference type="Pfam" id="PF00364">
    <property type="entry name" value="Biotin_lipoyl"/>
    <property type="match status" value="1"/>
</dbReference>
<dbReference type="InterPro" id="IPR011053">
    <property type="entry name" value="Single_hybrid_motif"/>
</dbReference>
<feature type="domain" description="Lipoyl-binding" evidence="7">
    <location>
        <begin position="1"/>
        <end position="76"/>
    </location>
</feature>
<reference evidence="8 9" key="1">
    <citation type="journal article" date="2019" name="Int. J. Syst. Evol. Microbiol.">
        <title>The Global Catalogue of Microorganisms (GCM) 10K type strain sequencing project: providing services to taxonomists for standard genome sequencing and annotation.</title>
        <authorList>
            <consortium name="The Broad Institute Genomics Platform"/>
            <consortium name="The Broad Institute Genome Sequencing Center for Infectious Disease"/>
            <person name="Wu L."/>
            <person name="Ma J."/>
        </authorList>
    </citation>
    <scope>NUCLEOTIDE SEQUENCE [LARGE SCALE GENOMIC DNA]</scope>
    <source>
        <strain evidence="8 9">CGMCC 1.12121</strain>
    </source>
</reference>
<comment type="similarity">
    <text evidence="2">Belongs to the 2-oxoacid dehydrogenase family.</text>
</comment>
<evidence type="ECO:0000256" key="5">
    <source>
        <dbReference type="ARBA" id="ARBA00023315"/>
    </source>
</evidence>
<keyword evidence="3 8" id="KW-0808">Transferase</keyword>
<comment type="caution">
    <text evidence="8">The sequence shown here is derived from an EMBL/GenBank/DDBJ whole genome shotgun (WGS) entry which is preliminary data.</text>
</comment>
<keyword evidence="5 8" id="KW-0012">Acyltransferase</keyword>
<comment type="cofactor">
    <cofactor evidence="1">
        <name>(R)-lipoate</name>
        <dbReference type="ChEBI" id="CHEBI:83088"/>
    </cofactor>
</comment>
<dbReference type="SUPFAM" id="SSF51230">
    <property type="entry name" value="Single hybrid motif"/>
    <property type="match status" value="1"/>
</dbReference>
<dbReference type="AlphaFoldDB" id="A0ABD6CS25"/>
<dbReference type="InterPro" id="IPR023213">
    <property type="entry name" value="CAT-like_dom_sf"/>
</dbReference>
<dbReference type="EC" id="2.3.1.-" evidence="8"/>
<dbReference type="InterPro" id="IPR000089">
    <property type="entry name" value="Biotin_lipoyl"/>
</dbReference>
<evidence type="ECO:0000256" key="1">
    <source>
        <dbReference type="ARBA" id="ARBA00001938"/>
    </source>
</evidence>
<evidence type="ECO:0000313" key="9">
    <source>
        <dbReference type="Proteomes" id="UP001597085"/>
    </source>
</evidence>
<evidence type="ECO:0000259" key="7">
    <source>
        <dbReference type="PROSITE" id="PS50968"/>
    </source>
</evidence>
<feature type="region of interest" description="Disordered" evidence="6">
    <location>
        <begin position="73"/>
        <end position="109"/>
    </location>
</feature>